<accession>A0A0G0T128</accession>
<dbReference type="GO" id="GO:0046872">
    <property type="term" value="F:metal ion binding"/>
    <property type="evidence" value="ECO:0007669"/>
    <property type="project" value="UniProtKB-KW"/>
</dbReference>
<reference evidence="6 7" key="1">
    <citation type="journal article" date="2015" name="Nature">
        <title>rRNA introns, odd ribosomes, and small enigmatic genomes across a large radiation of phyla.</title>
        <authorList>
            <person name="Brown C.T."/>
            <person name="Hug L.A."/>
            <person name="Thomas B.C."/>
            <person name="Sharon I."/>
            <person name="Castelle C.J."/>
            <person name="Singh A."/>
            <person name="Wilkins M.J."/>
            <person name="Williams K.H."/>
            <person name="Banfield J.F."/>
        </authorList>
    </citation>
    <scope>NUCLEOTIDE SEQUENCE [LARGE SCALE GENOMIC DNA]</scope>
</reference>
<evidence type="ECO:0000256" key="3">
    <source>
        <dbReference type="ARBA" id="ARBA00022801"/>
    </source>
</evidence>
<dbReference type="PANTHER" id="PTHR42978">
    <property type="entry name" value="QUORUM-QUENCHING LACTONASE YTNP-RELATED-RELATED"/>
    <property type="match status" value="1"/>
</dbReference>
<feature type="domain" description="Metallo-beta-lactamase" evidence="5">
    <location>
        <begin position="58"/>
        <end position="269"/>
    </location>
</feature>
<name>A0A0G0T128_9BACT</name>
<organism evidence="6 7">
    <name type="scientific">Candidatus Gottesmanbacteria bacterium GW2011_GWC2_39_8</name>
    <dbReference type="NCBI Taxonomy" id="1618450"/>
    <lineage>
        <taxon>Bacteria</taxon>
        <taxon>Candidatus Gottesmaniibacteriota</taxon>
    </lineage>
</organism>
<dbReference type="GO" id="GO:0016787">
    <property type="term" value="F:hydrolase activity"/>
    <property type="evidence" value="ECO:0007669"/>
    <property type="project" value="UniProtKB-KW"/>
</dbReference>
<dbReference type="PATRIC" id="fig|1618450.3.peg.1219"/>
<keyword evidence="4" id="KW-0862">Zinc</keyword>
<gene>
    <name evidence="6" type="ORF">UT63_C0066G0013</name>
</gene>
<comment type="similarity">
    <text evidence="1">Belongs to the metallo-beta-lactamase superfamily.</text>
</comment>
<dbReference type="Proteomes" id="UP000034539">
    <property type="component" value="Unassembled WGS sequence"/>
</dbReference>
<evidence type="ECO:0000256" key="4">
    <source>
        <dbReference type="ARBA" id="ARBA00022833"/>
    </source>
</evidence>
<dbReference type="InterPro" id="IPR036866">
    <property type="entry name" value="RibonucZ/Hydroxyglut_hydro"/>
</dbReference>
<dbReference type="PANTHER" id="PTHR42978:SF6">
    <property type="entry name" value="QUORUM-QUENCHING LACTONASE YTNP-RELATED"/>
    <property type="match status" value="1"/>
</dbReference>
<dbReference type="CDD" id="cd16277">
    <property type="entry name" value="metallo-hydrolase-like_MBL-fold"/>
    <property type="match status" value="1"/>
</dbReference>
<evidence type="ECO:0000259" key="5">
    <source>
        <dbReference type="SMART" id="SM00849"/>
    </source>
</evidence>
<evidence type="ECO:0000313" key="7">
    <source>
        <dbReference type="Proteomes" id="UP000034539"/>
    </source>
</evidence>
<keyword evidence="3 6" id="KW-0378">Hydrolase</keyword>
<dbReference type="InterPro" id="IPR051013">
    <property type="entry name" value="MBL_superfamily_lactonases"/>
</dbReference>
<dbReference type="SUPFAM" id="SSF56281">
    <property type="entry name" value="Metallo-hydrolase/oxidoreductase"/>
    <property type="match status" value="1"/>
</dbReference>
<evidence type="ECO:0000313" key="6">
    <source>
        <dbReference type="EMBL" id="KKR31567.1"/>
    </source>
</evidence>
<dbReference type="AlphaFoldDB" id="A0A0G0T128"/>
<dbReference type="EMBL" id="LBXN01000066">
    <property type="protein sequence ID" value="KKR31567.1"/>
    <property type="molecule type" value="Genomic_DNA"/>
</dbReference>
<evidence type="ECO:0000256" key="2">
    <source>
        <dbReference type="ARBA" id="ARBA00022723"/>
    </source>
</evidence>
<sequence length="289" mass="32833">MNNLLRWVVGDVEIVQIPEMEDNELFSTFIPQAKTDKIQATHWMAPDFADEKGTLKARVQSFLICSNGKNILIDTCNGNGKDRPNIPTWGNLNTDFLKRFEDNDISPETIDIVACTHLHFDHVGWNTYRKDGKWIPTFPHAKYLFSKKEYDYWVKKPAKEMIDDFNGIDDSVIPVVDAGLAKFVPQDFQIDPNISFISTPGHTPHHVSILIRSQGEEAIISGDVLHHPCQIAFPDWTTLADTYPEQTIETRKKFLHDIANTETLLIGSHFADPVAGKIIRIGGEYIFKI</sequence>
<dbReference type="Pfam" id="PF00753">
    <property type="entry name" value="Lactamase_B"/>
    <property type="match status" value="1"/>
</dbReference>
<dbReference type="InterPro" id="IPR001279">
    <property type="entry name" value="Metallo-B-lactamas"/>
</dbReference>
<protein>
    <submittedName>
        <fullName evidence="6">Zn-dependent hydrolase, glyoxylase</fullName>
    </submittedName>
</protein>
<dbReference type="SMART" id="SM00849">
    <property type="entry name" value="Lactamase_B"/>
    <property type="match status" value="1"/>
</dbReference>
<comment type="caution">
    <text evidence="6">The sequence shown here is derived from an EMBL/GenBank/DDBJ whole genome shotgun (WGS) entry which is preliminary data.</text>
</comment>
<keyword evidence="2" id="KW-0479">Metal-binding</keyword>
<dbReference type="Gene3D" id="3.60.15.10">
    <property type="entry name" value="Ribonuclease Z/Hydroxyacylglutathione hydrolase-like"/>
    <property type="match status" value="1"/>
</dbReference>
<evidence type="ECO:0000256" key="1">
    <source>
        <dbReference type="ARBA" id="ARBA00007749"/>
    </source>
</evidence>
<proteinExistence type="inferred from homology"/>